<sequence length="109" mass="11909">MGDCLREREETPDGRRGGGLDIHRGRITFDRLDSDSGQVGRGRIVPAARHRFRAWPQELPRSAVEGRTGWRFIVEECRAAGMDVRSARPRTGPGAGPGPAAPARPRPAT</sequence>
<keyword evidence="3" id="KW-1185">Reference proteome</keyword>
<evidence type="ECO:0000256" key="1">
    <source>
        <dbReference type="SAM" id="MobiDB-lite"/>
    </source>
</evidence>
<dbReference type="Proteomes" id="UP000619244">
    <property type="component" value="Unassembled WGS sequence"/>
</dbReference>
<comment type="caution">
    <text evidence="2">The sequence shown here is derived from an EMBL/GenBank/DDBJ whole genome shotgun (WGS) entry which is preliminary data.</text>
</comment>
<name>A0A918NXG1_9ACTN</name>
<organism evidence="2 3">
    <name type="scientific">Streptomyces minutiscleroticus</name>
    <dbReference type="NCBI Taxonomy" id="68238"/>
    <lineage>
        <taxon>Bacteria</taxon>
        <taxon>Bacillati</taxon>
        <taxon>Actinomycetota</taxon>
        <taxon>Actinomycetes</taxon>
        <taxon>Kitasatosporales</taxon>
        <taxon>Streptomycetaceae</taxon>
        <taxon>Streptomyces</taxon>
    </lineage>
</organism>
<evidence type="ECO:0000313" key="2">
    <source>
        <dbReference type="EMBL" id="GGY04293.1"/>
    </source>
</evidence>
<reference evidence="2" key="2">
    <citation type="submission" date="2020-09" db="EMBL/GenBank/DDBJ databases">
        <authorList>
            <person name="Sun Q."/>
            <person name="Ohkuma M."/>
        </authorList>
    </citation>
    <scope>NUCLEOTIDE SEQUENCE</scope>
    <source>
        <strain evidence="2">JCM 4790</strain>
    </source>
</reference>
<protein>
    <recommendedName>
        <fullName evidence="4">Transposase</fullName>
    </recommendedName>
</protein>
<gene>
    <name evidence="2" type="ORF">GCM10010358_67270</name>
</gene>
<accession>A0A918NXG1</accession>
<evidence type="ECO:0000313" key="3">
    <source>
        <dbReference type="Proteomes" id="UP000619244"/>
    </source>
</evidence>
<dbReference type="EMBL" id="BMVU01000053">
    <property type="protein sequence ID" value="GGY04293.1"/>
    <property type="molecule type" value="Genomic_DNA"/>
</dbReference>
<feature type="compositionally biased region" description="Pro residues" evidence="1">
    <location>
        <begin position="99"/>
        <end position="109"/>
    </location>
</feature>
<reference evidence="2" key="1">
    <citation type="journal article" date="2014" name="Int. J. Syst. Evol. Microbiol.">
        <title>Complete genome sequence of Corynebacterium casei LMG S-19264T (=DSM 44701T), isolated from a smear-ripened cheese.</title>
        <authorList>
            <consortium name="US DOE Joint Genome Institute (JGI-PGF)"/>
            <person name="Walter F."/>
            <person name="Albersmeier A."/>
            <person name="Kalinowski J."/>
            <person name="Ruckert C."/>
        </authorList>
    </citation>
    <scope>NUCLEOTIDE SEQUENCE</scope>
    <source>
        <strain evidence="2">JCM 4790</strain>
    </source>
</reference>
<evidence type="ECO:0008006" key="4">
    <source>
        <dbReference type="Google" id="ProtNLM"/>
    </source>
</evidence>
<feature type="region of interest" description="Disordered" evidence="1">
    <location>
        <begin position="1"/>
        <end position="22"/>
    </location>
</feature>
<dbReference type="AlphaFoldDB" id="A0A918NXG1"/>
<proteinExistence type="predicted"/>
<feature type="region of interest" description="Disordered" evidence="1">
    <location>
        <begin position="83"/>
        <end position="109"/>
    </location>
</feature>